<accession>A0ABR4CY62</accession>
<evidence type="ECO:0000313" key="2">
    <source>
        <dbReference type="Proteomes" id="UP001595075"/>
    </source>
</evidence>
<comment type="caution">
    <text evidence="1">The sequence shown here is derived from an EMBL/GenBank/DDBJ whole genome shotgun (WGS) entry which is preliminary data.</text>
</comment>
<proteinExistence type="predicted"/>
<dbReference type="EMBL" id="JAZHXI010000002">
    <property type="protein sequence ID" value="KAL2074849.1"/>
    <property type="molecule type" value="Genomic_DNA"/>
</dbReference>
<gene>
    <name evidence="1" type="ORF">VTL71DRAFT_8628</name>
</gene>
<organism evidence="1 2">
    <name type="scientific">Oculimacula yallundae</name>
    <dbReference type="NCBI Taxonomy" id="86028"/>
    <lineage>
        <taxon>Eukaryota</taxon>
        <taxon>Fungi</taxon>
        <taxon>Dikarya</taxon>
        <taxon>Ascomycota</taxon>
        <taxon>Pezizomycotina</taxon>
        <taxon>Leotiomycetes</taxon>
        <taxon>Helotiales</taxon>
        <taxon>Ploettnerulaceae</taxon>
        <taxon>Oculimacula</taxon>
    </lineage>
</organism>
<keyword evidence="2" id="KW-1185">Reference proteome</keyword>
<sequence>MPRAGSKHPSLPRGTVAEVNSPWFAEIEETVQSYPNMTFTQLRKELRRKKLLTGLVPNTPSWLLRLPFEVRDMIFAYCVDIVDCRSPPLLIALRGDTELYLQCLEHYYELNYYTLNTKTLPYVNDLSPKALSRMKRLCIEIKYSDLYGEMIALDKILPLRLWEATNVTTLMFRIPLGISGTHDHWVRNTLIIFPGITKVIFDGDTLPTRFDRAITPCNSVINLNIRLGMLGRNIEEWYNGEIACCILWAAQPWDVLVWEPGPMNSHVFERANPVNVFG</sequence>
<evidence type="ECO:0000313" key="1">
    <source>
        <dbReference type="EMBL" id="KAL2074849.1"/>
    </source>
</evidence>
<reference evidence="1 2" key="1">
    <citation type="journal article" date="2024" name="Commun. Biol.">
        <title>Comparative genomic analysis of thermophilic fungi reveals convergent evolutionary adaptations and gene losses.</title>
        <authorList>
            <person name="Steindorff A.S."/>
            <person name="Aguilar-Pontes M.V."/>
            <person name="Robinson A.J."/>
            <person name="Andreopoulos B."/>
            <person name="LaButti K."/>
            <person name="Kuo A."/>
            <person name="Mondo S."/>
            <person name="Riley R."/>
            <person name="Otillar R."/>
            <person name="Haridas S."/>
            <person name="Lipzen A."/>
            <person name="Grimwood J."/>
            <person name="Schmutz J."/>
            <person name="Clum A."/>
            <person name="Reid I.D."/>
            <person name="Moisan M.C."/>
            <person name="Butler G."/>
            <person name="Nguyen T.T.M."/>
            <person name="Dewar K."/>
            <person name="Conant G."/>
            <person name="Drula E."/>
            <person name="Henrissat B."/>
            <person name="Hansel C."/>
            <person name="Singer S."/>
            <person name="Hutchinson M.I."/>
            <person name="de Vries R.P."/>
            <person name="Natvig D.O."/>
            <person name="Powell A.J."/>
            <person name="Tsang A."/>
            <person name="Grigoriev I.V."/>
        </authorList>
    </citation>
    <scope>NUCLEOTIDE SEQUENCE [LARGE SCALE GENOMIC DNA]</scope>
    <source>
        <strain evidence="1 2">CBS 494.80</strain>
    </source>
</reference>
<protein>
    <submittedName>
        <fullName evidence="1">Uncharacterized protein</fullName>
    </submittedName>
</protein>
<name>A0ABR4CY62_9HELO</name>
<dbReference type="Proteomes" id="UP001595075">
    <property type="component" value="Unassembled WGS sequence"/>
</dbReference>